<evidence type="ECO:0000313" key="3">
    <source>
        <dbReference type="Proteomes" id="UP000680750"/>
    </source>
</evidence>
<protein>
    <recommendedName>
        <fullName evidence="1">Aerobactin siderophore biosynthesis IucA/IucC-like C-terminal domain-containing protein</fullName>
    </recommendedName>
</protein>
<gene>
    <name evidence="2" type="ORF">Asera_15250</name>
</gene>
<proteinExistence type="predicted"/>
<dbReference type="Proteomes" id="UP000680750">
    <property type="component" value="Chromosome"/>
</dbReference>
<dbReference type="GO" id="GO:0003824">
    <property type="term" value="F:catalytic activity"/>
    <property type="evidence" value="ECO:0007669"/>
    <property type="project" value="UniProtKB-ARBA"/>
</dbReference>
<dbReference type="EMBL" id="AP023354">
    <property type="protein sequence ID" value="BCJ27417.1"/>
    <property type="molecule type" value="Genomic_DNA"/>
</dbReference>
<sequence>MGGAVTLALTGARLAPLAPVLDALDTVRDGRAEFGIADDLRAGPDWIPAGALLDGSALPRLLSVPITQWGAKPHAAAALAYKQYTYWLAMPVVLGWATARRVPLLSADNVAVQFLDDTPYFRLGMRRPAVAVLADDPVAGLPGTVVVDTADALLALLADTLRDRHVAPLIEATRRHVRIGAHTLWGQLAASVGYALAAAEPVLDGAAADAQALLSALRLTDLAELCDTGDSLRVRRSTCCLAFVVPSLGNRLCPDCCITRSTP</sequence>
<feature type="domain" description="Aerobactin siderophore biosynthesis IucA/IucC-like C-terminal" evidence="1">
    <location>
        <begin position="82"/>
        <end position="219"/>
    </location>
</feature>
<organism evidence="2 3">
    <name type="scientific">Actinocatenispora sera</name>
    <dbReference type="NCBI Taxonomy" id="390989"/>
    <lineage>
        <taxon>Bacteria</taxon>
        <taxon>Bacillati</taxon>
        <taxon>Actinomycetota</taxon>
        <taxon>Actinomycetes</taxon>
        <taxon>Micromonosporales</taxon>
        <taxon>Micromonosporaceae</taxon>
        <taxon>Actinocatenispora</taxon>
    </lineage>
</organism>
<accession>A0A810KWY3</accession>
<keyword evidence="3" id="KW-1185">Reference proteome</keyword>
<reference evidence="2" key="1">
    <citation type="submission" date="2020-08" db="EMBL/GenBank/DDBJ databases">
        <title>Whole genome shotgun sequence of Actinocatenispora sera NBRC 101916.</title>
        <authorList>
            <person name="Komaki H."/>
            <person name="Tamura T."/>
        </authorList>
    </citation>
    <scope>NUCLEOTIDE SEQUENCE</scope>
    <source>
        <strain evidence="2">NBRC 101916</strain>
    </source>
</reference>
<dbReference type="KEGG" id="aser:Asera_15250"/>
<dbReference type="InterPro" id="IPR022770">
    <property type="entry name" value="IucA/IucC-like_C"/>
</dbReference>
<name>A0A810KWY3_9ACTN</name>
<evidence type="ECO:0000259" key="1">
    <source>
        <dbReference type="Pfam" id="PF06276"/>
    </source>
</evidence>
<dbReference type="Pfam" id="PF06276">
    <property type="entry name" value="FhuF"/>
    <property type="match status" value="1"/>
</dbReference>
<dbReference type="AlphaFoldDB" id="A0A810KWY3"/>
<evidence type="ECO:0000313" key="2">
    <source>
        <dbReference type="EMBL" id="BCJ27417.1"/>
    </source>
</evidence>